<dbReference type="EMBL" id="JADCUA010000020">
    <property type="protein sequence ID" value="KAH9832912.1"/>
    <property type="molecule type" value="Genomic_DNA"/>
</dbReference>
<evidence type="ECO:0000313" key="1">
    <source>
        <dbReference type="EMBL" id="KAH9832912.1"/>
    </source>
</evidence>
<evidence type="ECO:0000313" key="2">
    <source>
        <dbReference type="Proteomes" id="UP000814176"/>
    </source>
</evidence>
<dbReference type="GeneID" id="71997986"/>
<accession>A0ABQ8K792</accession>
<comment type="caution">
    <text evidence="1">The sequence shown here is derived from an EMBL/GenBank/DDBJ whole genome shotgun (WGS) entry which is preliminary data.</text>
</comment>
<name>A0ABQ8K792_9APHY</name>
<organism evidence="1 2">
    <name type="scientific">Rhodofomes roseus</name>
    <dbReference type="NCBI Taxonomy" id="34475"/>
    <lineage>
        <taxon>Eukaryota</taxon>
        <taxon>Fungi</taxon>
        <taxon>Dikarya</taxon>
        <taxon>Basidiomycota</taxon>
        <taxon>Agaricomycotina</taxon>
        <taxon>Agaricomycetes</taxon>
        <taxon>Polyporales</taxon>
        <taxon>Rhodofomes</taxon>
    </lineage>
</organism>
<gene>
    <name evidence="1" type="ORF">C8Q71DRAFT_243923</name>
</gene>
<protein>
    <submittedName>
        <fullName evidence="1">Uncharacterized protein</fullName>
    </submittedName>
</protein>
<proteinExistence type="predicted"/>
<dbReference type="RefSeq" id="XP_047775678.1">
    <property type="nucleotide sequence ID" value="XM_047917254.1"/>
</dbReference>
<sequence>MRARYFSVSGRPLQSLSAPAPPCASMQRSTDRCPDPLVTLVCVLTFAEYSLGLARFCFDRLTVALRRRCASRRPRAPTCLEVELKQAQYGPNIGPKRSVVSMASHDAHKRPRCAHSTSMFPFSAPTPASPSVSSANGHNQASRLAAVDVGCPAGAADQCHDPRGHHGANSSRQAFYTLGDSLRQGLRLRPGSPHLPRIAAFLPEFSAQPAGTMRGGGRPLNGA</sequence>
<keyword evidence="2" id="KW-1185">Reference proteome</keyword>
<reference evidence="1 2" key="1">
    <citation type="journal article" date="2021" name="Environ. Microbiol.">
        <title>Gene family expansions and transcriptome signatures uncover fungal adaptations to wood decay.</title>
        <authorList>
            <person name="Hage H."/>
            <person name="Miyauchi S."/>
            <person name="Viragh M."/>
            <person name="Drula E."/>
            <person name="Min B."/>
            <person name="Chaduli D."/>
            <person name="Navarro D."/>
            <person name="Favel A."/>
            <person name="Norest M."/>
            <person name="Lesage-Meessen L."/>
            <person name="Balint B."/>
            <person name="Merenyi Z."/>
            <person name="de Eugenio L."/>
            <person name="Morin E."/>
            <person name="Martinez A.T."/>
            <person name="Baldrian P."/>
            <person name="Stursova M."/>
            <person name="Martinez M.J."/>
            <person name="Novotny C."/>
            <person name="Magnuson J.K."/>
            <person name="Spatafora J.W."/>
            <person name="Maurice S."/>
            <person name="Pangilinan J."/>
            <person name="Andreopoulos W."/>
            <person name="LaButti K."/>
            <person name="Hundley H."/>
            <person name="Na H."/>
            <person name="Kuo A."/>
            <person name="Barry K."/>
            <person name="Lipzen A."/>
            <person name="Henrissat B."/>
            <person name="Riley R."/>
            <person name="Ahrendt S."/>
            <person name="Nagy L.G."/>
            <person name="Grigoriev I.V."/>
            <person name="Martin F."/>
            <person name="Rosso M.N."/>
        </authorList>
    </citation>
    <scope>NUCLEOTIDE SEQUENCE [LARGE SCALE GENOMIC DNA]</scope>
    <source>
        <strain evidence="1 2">CIRM-BRFM 1785</strain>
    </source>
</reference>
<dbReference type="Proteomes" id="UP000814176">
    <property type="component" value="Unassembled WGS sequence"/>
</dbReference>